<dbReference type="GO" id="GO:0004029">
    <property type="term" value="F:aldehyde dehydrogenase (NAD+) activity"/>
    <property type="evidence" value="ECO:0007669"/>
    <property type="project" value="TreeGrafter"/>
</dbReference>
<feature type="domain" description="NAD-dependent epimerase/dehydratase" evidence="1">
    <location>
        <begin position="11"/>
        <end position="228"/>
    </location>
</feature>
<dbReference type="Proteomes" id="UP001309876">
    <property type="component" value="Unassembled WGS sequence"/>
</dbReference>
<sequence>MSSGKKVFIVGPGFIGWNVLDILVEQGYSVSALVRRNEHAEGIKKSGATPVMGSLEDKELITKNTVENDIVFHIATADDLPSAVAILDGVKQRAEQGLSTIYIHTSGTSVLGDGTEGGEPTEKVYHDNRREEVDSVSDNAPHRQIDLTIIKAQKELESKAKIAIMVPPLIYGFNPKHQRLSIQIPTLTRFALKHGYAAHVGSGRPIWSTIHVVDLARAYVVLLHHMEQSSVTTFLDNPYYFCENGDEEVSWLKIATVIGSALHEAGKIDDPQPRTIPKDLYGDIFGDFTGAVVGLNSRSRAVRLRELGWTPVEKDWRQSLIDDELPEILREDHLSFSGYKSAVAS</sequence>
<keyword evidence="3" id="KW-1185">Reference proteome</keyword>
<protein>
    <recommendedName>
        <fullName evidence="1">NAD-dependent epimerase/dehydratase domain-containing protein</fullName>
    </recommendedName>
</protein>
<dbReference type="Gene3D" id="3.40.50.720">
    <property type="entry name" value="NAD(P)-binding Rossmann-like Domain"/>
    <property type="match status" value="1"/>
</dbReference>
<reference evidence="2 3" key="1">
    <citation type="submission" date="2023-08" db="EMBL/GenBank/DDBJ databases">
        <title>Black Yeasts Isolated from many extreme environments.</title>
        <authorList>
            <person name="Coleine C."/>
            <person name="Stajich J.E."/>
            <person name="Selbmann L."/>
        </authorList>
    </citation>
    <scope>NUCLEOTIDE SEQUENCE [LARGE SCALE GENOMIC DNA]</scope>
    <source>
        <strain evidence="2 3">CCFEE 5910</strain>
    </source>
</reference>
<accession>A0AAN7YEN1</accession>
<evidence type="ECO:0000313" key="2">
    <source>
        <dbReference type="EMBL" id="KAK5083539.1"/>
    </source>
</evidence>
<dbReference type="InterPro" id="IPR051783">
    <property type="entry name" value="NAD(P)-dependent_oxidoreduct"/>
</dbReference>
<organism evidence="2 3">
    <name type="scientific">Lithohypha guttulata</name>
    <dbReference type="NCBI Taxonomy" id="1690604"/>
    <lineage>
        <taxon>Eukaryota</taxon>
        <taxon>Fungi</taxon>
        <taxon>Dikarya</taxon>
        <taxon>Ascomycota</taxon>
        <taxon>Pezizomycotina</taxon>
        <taxon>Eurotiomycetes</taxon>
        <taxon>Chaetothyriomycetidae</taxon>
        <taxon>Chaetothyriales</taxon>
        <taxon>Trichomeriaceae</taxon>
        <taxon>Lithohypha</taxon>
    </lineage>
</organism>
<proteinExistence type="predicted"/>
<gene>
    <name evidence="2" type="ORF">LTR05_006042</name>
</gene>
<name>A0AAN7YEN1_9EURO</name>
<dbReference type="InterPro" id="IPR001509">
    <property type="entry name" value="Epimerase_deHydtase"/>
</dbReference>
<dbReference type="PANTHER" id="PTHR48079:SF6">
    <property type="entry name" value="NAD(P)-BINDING DOMAIN-CONTAINING PROTEIN-RELATED"/>
    <property type="match status" value="1"/>
</dbReference>
<dbReference type="GO" id="GO:0005737">
    <property type="term" value="C:cytoplasm"/>
    <property type="evidence" value="ECO:0007669"/>
    <property type="project" value="TreeGrafter"/>
</dbReference>
<evidence type="ECO:0000259" key="1">
    <source>
        <dbReference type="Pfam" id="PF01370"/>
    </source>
</evidence>
<dbReference type="SUPFAM" id="SSF51735">
    <property type="entry name" value="NAD(P)-binding Rossmann-fold domains"/>
    <property type="match status" value="1"/>
</dbReference>
<dbReference type="AlphaFoldDB" id="A0AAN7YEN1"/>
<comment type="caution">
    <text evidence="2">The sequence shown here is derived from an EMBL/GenBank/DDBJ whole genome shotgun (WGS) entry which is preliminary data.</text>
</comment>
<dbReference type="InterPro" id="IPR036291">
    <property type="entry name" value="NAD(P)-bd_dom_sf"/>
</dbReference>
<evidence type="ECO:0000313" key="3">
    <source>
        <dbReference type="Proteomes" id="UP001309876"/>
    </source>
</evidence>
<dbReference type="PANTHER" id="PTHR48079">
    <property type="entry name" value="PROTEIN YEEZ"/>
    <property type="match status" value="1"/>
</dbReference>
<dbReference type="EMBL" id="JAVRRJ010000006">
    <property type="protein sequence ID" value="KAK5083539.1"/>
    <property type="molecule type" value="Genomic_DNA"/>
</dbReference>
<dbReference type="Pfam" id="PF01370">
    <property type="entry name" value="Epimerase"/>
    <property type="match status" value="1"/>
</dbReference>